<evidence type="ECO:0000256" key="13">
    <source>
        <dbReference type="ARBA" id="ARBA00023229"/>
    </source>
</evidence>
<dbReference type="PIRSF" id="PIRSF018427">
    <property type="entry name" value="Isopntndiph_ism"/>
    <property type="match status" value="1"/>
</dbReference>
<keyword evidence="17" id="KW-1185">Reference proteome</keyword>
<keyword evidence="9" id="KW-1207">Sterol metabolism</keyword>
<comment type="caution">
    <text evidence="16">The sequence shown here is derived from an EMBL/GenBank/DDBJ whole genome shotgun (WGS) entry which is preliminary data.</text>
</comment>
<evidence type="ECO:0000256" key="4">
    <source>
        <dbReference type="ARBA" id="ARBA00004826"/>
    </source>
</evidence>
<dbReference type="FunFam" id="3.90.79.10:FF:000012">
    <property type="entry name" value="Isopentenyl-diphosphate Delta-isomerase 1"/>
    <property type="match status" value="1"/>
</dbReference>
<dbReference type="GO" id="GO:0006695">
    <property type="term" value="P:cholesterol biosynthetic process"/>
    <property type="evidence" value="ECO:0007669"/>
    <property type="project" value="UniProtKB-KW"/>
</dbReference>
<evidence type="ECO:0000256" key="8">
    <source>
        <dbReference type="ARBA" id="ARBA00022723"/>
    </source>
</evidence>
<keyword evidence="9" id="KW-0753">Steroid metabolism</keyword>
<comment type="similarity">
    <text evidence="5">Belongs to the IPP isomerase type 1 family.</text>
</comment>
<comment type="function">
    <text evidence="3">Catalyzes the 1,3-allylic rearrangement of the homoallylic substrate isopentenyl (IPP) to its highly electrophilic allylic isomer, dimethylallyl diphosphate (DMAPP).</text>
</comment>
<dbReference type="Proteomes" id="UP001378592">
    <property type="component" value="Unassembled WGS sequence"/>
</dbReference>
<dbReference type="SUPFAM" id="SSF55811">
    <property type="entry name" value="Nudix"/>
    <property type="match status" value="1"/>
</dbReference>
<evidence type="ECO:0000256" key="7">
    <source>
        <dbReference type="ARBA" id="ARBA00022516"/>
    </source>
</evidence>
<comment type="catalytic activity">
    <reaction evidence="1">
        <text>isopentenyl diphosphate = dimethylallyl diphosphate</text>
        <dbReference type="Rhea" id="RHEA:23284"/>
        <dbReference type="ChEBI" id="CHEBI:57623"/>
        <dbReference type="ChEBI" id="CHEBI:128769"/>
        <dbReference type="EC" id="5.3.3.2"/>
    </reaction>
</comment>
<evidence type="ECO:0000256" key="14">
    <source>
        <dbReference type="ARBA" id="ARBA00023235"/>
    </source>
</evidence>
<evidence type="ECO:0000256" key="12">
    <source>
        <dbReference type="ARBA" id="ARBA00023098"/>
    </source>
</evidence>
<dbReference type="GO" id="GO:0004452">
    <property type="term" value="F:isopentenyl-diphosphate delta-isomerase activity"/>
    <property type="evidence" value="ECO:0007669"/>
    <property type="project" value="UniProtKB-EC"/>
</dbReference>
<proteinExistence type="inferred from homology"/>
<comment type="pathway">
    <text evidence="4">Isoprenoid biosynthesis; dimethylallyl diphosphate biosynthesis; dimethylallyl diphosphate from isopentenyl diphosphate: step 1/1.</text>
</comment>
<dbReference type="AlphaFoldDB" id="A0AAN9VR49"/>
<dbReference type="PROSITE" id="PS51462">
    <property type="entry name" value="NUDIX"/>
    <property type="match status" value="1"/>
</dbReference>
<keyword evidence="12" id="KW-0443">Lipid metabolism</keyword>
<dbReference type="NCBIfam" id="TIGR02150">
    <property type="entry name" value="IPP_isom_1"/>
    <property type="match status" value="1"/>
</dbReference>
<keyword evidence="11" id="KW-0752">Steroid biosynthesis</keyword>
<dbReference type="InterPro" id="IPR015797">
    <property type="entry name" value="NUDIX_hydrolase-like_dom_sf"/>
</dbReference>
<dbReference type="Pfam" id="PF00293">
    <property type="entry name" value="NUDIX"/>
    <property type="match status" value="1"/>
</dbReference>
<keyword evidence="13" id="KW-0414">Isoprene biosynthesis</keyword>
<evidence type="ECO:0000313" key="17">
    <source>
        <dbReference type="Proteomes" id="UP001378592"/>
    </source>
</evidence>
<dbReference type="PANTHER" id="PTHR10885:SF0">
    <property type="entry name" value="ISOPENTENYL-DIPHOSPHATE DELTA-ISOMERASE"/>
    <property type="match status" value="1"/>
</dbReference>
<evidence type="ECO:0000256" key="5">
    <source>
        <dbReference type="ARBA" id="ARBA00007579"/>
    </source>
</evidence>
<keyword evidence="7" id="KW-0444">Lipid biosynthesis</keyword>
<dbReference type="InterPro" id="IPR000086">
    <property type="entry name" value="NUDIX_hydrolase_dom"/>
</dbReference>
<evidence type="ECO:0000256" key="3">
    <source>
        <dbReference type="ARBA" id="ARBA00003951"/>
    </source>
</evidence>
<dbReference type="EMBL" id="JAZDUA010000100">
    <property type="protein sequence ID" value="KAK7868101.1"/>
    <property type="molecule type" value="Genomic_DNA"/>
</dbReference>
<keyword evidence="10" id="KW-0460">Magnesium</keyword>
<keyword evidence="9" id="KW-0152">Cholesterol biosynthesis</keyword>
<dbReference type="GO" id="GO:0005737">
    <property type="term" value="C:cytoplasm"/>
    <property type="evidence" value="ECO:0007669"/>
    <property type="project" value="TreeGrafter"/>
</dbReference>
<evidence type="ECO:0000256" key="11">
    <source>
        <dbReference type="ARBA" id="ARBA00022955"/>
    </source>
</evidence>
<sequence>MNFVQRISKFNFCNLGIRHFSVASKTAPQIAALEEQCILVDENDKVVGRASKRDCHSLKANGSLLLHRAFSVFVFNSKNQLLLQRRSSQKITFPDCFTNTCCSHPLYDIPGEREENDALGIRRAAQRRLRHELGIPIEEVSIEDLKYLTRIHYQANNDGGVWGEHEIDYILFLHKDVTLLPNPDEVSEVCYIDRNELDSFINSSVHLTPWFRLIINHNLRLWWDNLSNITNFIDHSKIHKLQ</sequence>
<evidence type="ECO:0000256" key="2">
    <source>
        <dbReference type="ARBA" id="ARBA00001946"/>
    </source>
</evidence>
<keyword evidence="9" id="KW-0756">Sterol biosynthesis</keyword>
<accession>A0AAN9VR49</accession>
<evidence type="ECO:0000256" key="10">
    <source>
        <dbReference type="ARBA" id="ARBA00022842"/>
    </source>
</evidence>
<protein>
    <recommendedName>
        <fullName evidence="6">isopentenyl-diphosphate Delta-isomerase</fullName>
        <ecNumber evidence="6">5.3.3.2</ecNumber>
    </recommendedName>
</protein>
<name>A0AAN9VR49_9ORTH</name>
<dbReference type="GO" id="GO:0046872">
    <property type="term" value="F:metal ion binding"/>
    <property type="evidence" value="ECO:0007669"/>
    <property type="project" value="UniProtKB-KW"/>
</dbReference>
<evidence type="ECO:0000259" key="15">
    <source>
        <dbReference type="PROSITE" id="PS51462"/>
    </source>
</evidence>
<dbReference type="Gene3D" id="3.90.79.10">
    <property type="entry name" value="Nucleoside Triphosphate Pyrophosphohydrolase"/>
    <property type="match status" value="1"/>
</dbReference>
<comment type="cofactor">
    <cofactor evidence="2">
        <name>Mg(2+)</name>
        <dbReference type="ChEBI" id="CHEBI:18420"/>
    </cofactor>
</comment>
<dbReference type="PANTHER" id="PTHR10885">
    <property type="entry name" value="ISOPENTENYL-DIPHOSPHATE DELTA-ISOMERASE"/>
    <property type="match status" value="1"/>
</dbReference>
<feature type="domain" description="Nudix hydrolase" evidence="15">
    <location>
        <begin position="65"/>
        <end position="213"/>
    </location>
</feature>
<dbReference type="GO" id="GO:0009240">
    <property type="term" value="P:isopentenyl diphosphate biosynthetic process"/>
    <property type="evidence" value="ECO:0007669"/>
    <property type="project" value="TreeGrafter"/>
</dbReference>
<evidence type="ECO:0000256" key="6">
    <source>
        <dbReference type="ARBA" id="ARBA00012057"/>
    </source>
</evidence>
<dbReference type="EC" id="5.3.3.2" evidence="6"/>
<organism evidence="16 17">
    <name type="scientific">Gryllus longicercus</name>
    <dbReference type="NCBI Taxonomy" id="2509291"/>
    <lineage>
        <taxon>Eukaryota</taxon>
        <taxon>Metazoa</taxon>
        <taxon>Ecdysozoa</taxon>
        <taxon>Arthropoda</taxon>
        <taxon>Hexapoda</taxon>
        <taxon>Insecta</taxon>
        <taxon>Pterygota</taxon>
        <taxon>Neoptera</taxon>
        <taxon>Polyneoptera</taxon>
        <taxon>Orthoptera</taxon>
        <taxon>Ensifera</taxon>
        <taxon>Gryllidea</taxon>
        <taxon>Grylloidea</taxon>
        <taxon>Gryllidae</taxon>
        <taxon>Gryllinae</taxon>
        <taxon>Gryllus</taxon>
    </lineage>
</organism>
<gene>
    <name evidence="16" type="ORF">R5R35_005548</name>
</gene>
<keyword evidence="9" id="KW-0153">Cholesterol metabolism</keyword>
<keyword evidence="8" id="KW-0479">Metal-binding</keyword>
<evidence type="ECO:0000256" key="9">
    <source>
        <dbReference type="ARBA" id="ARBA00022778"/>
    </source>
</evidence>
<dbReference type="InterPro" id="IPR011876">
    <property type="entry name" value="IsopentenylPP_isomerase_typ1"/>
</dbReference>
<keyword evidence="14" id="KW-0413">Isomerase</keyword>
<dbReference type="CDD" id="cd02885">
    <property type="entry name" value="NUDIX_IPP_Isomerase"/>
    <property type="match status" value="1"/>
</dbReference>
<evidence type="ECO:0000256" key="1">
    <source>
        <dbReference type="ARBA" id="ARBA00000374"/>
    </source>
</evidence>
<evidence type="ECO:0000313" key="16">
    <source>
        <dbReference type="EMBL" id="KAK7868101.1"/>
    </source>
</evidence>
<reference evidence="16 17" key="1">
    <citation type="submission" date="2024-03" db="EMBL/GenBank/DDBJ databases">
        <title>The genome assembly and annotation of the cricket Gryllus longicercus Weissman &amp; Gray.</title>
        <authorList>
            <person name="Szrajer S."/>
            <person name="Gray D."/>
            <person name="Ylla G."/>
        </authorList>
    </citation>
    <scope>NUCLEOTIDE SEQUENCE [LARGE SCALE GENOMIC DNA]</scope>
    <source>
        <strain evidence="16">DAG 2021-001</strain>
        <tissue evidence="16">Whole body minus gut</tissue>
    </source>
</reference>